<organism evidence="1 2">
    <name type="scientific">Stigmatella aurantiaca (strain DW4/3-1)</name>
    <dbReference type="NCBI Taxonomy" id="378806"/>
    <lineage>
        <taxon>Bacteria</taxon>
        <taxon>Pseudomonadati</taxon>
        <taxon>Myxococcota</taxon>
        <taxon>Myxococcia</taxon>
        <taxon>Myxococcales</taxon>
        <taxon>Cystobacterineae</taxon>
        <taxon>Archangiaceae</taxon>
        <taxon>Stigmatella</taxon>
    </lineage>
</organism>
<reference evidence="1 2" key="1">
    <citation type="submission" date="2006-04" db="EMBL/GenBank/DDBJ databases">
        <authorList>
            <person name="Nierman W.C."/>
        </authorList>
    </citation>
    <scope>NUCLEOTIDE SEQUENCE [LARGE SCALE GENOMIC DNA]</scope>
    <source>
        <strain evidence="1 2">DW4/3-1</strain>
    </source>
</reference>
<dbReference type="AlphaFoldDB" id="Q08QD0"/>
<gene>
    <name evidence="1" type="ORF">STIAU_5203</name>
</gene>
<evidence type="ECO:0000313" key="1">
    <source>
        <dbReference type="EMBL" id="EAU62688.1"/>
    </source>
</evidence>
<dbReference type="EMBL" id="AAMD01000214">
    <property type="protein sequence ID" value="EAU62688.1"/>
    <property type="molecule type" value="Genomic_DNA"/>
</dbReference>
<accession>Q08QD0</accession>
<protein>
    <submittedName>
        <fullName evidence="1">Uncharacterized protein</fullName>
    </submittedName>
</protein>
<name>Q08QD0_STIAD</name>
<comment type="caution">
    <text evidence="1">The sequence shown here is derived from an EMBL/GenBank/DDBJ whole genome shotgun (WGS) entry which is preliminary data.</text>
</comment>
<sequence length="52" mass="5883">MTPGQVVLFMRKTCPRAKLTVLEGNHDNAVLRRLSQDLDFDALGVEWVPEKS</sequence>
<proteinExistence type="predicted"/>
<evidence type="ECO:0000313" key="2">
    <source>
        <dbReference type="Proteomes" id="UP000032702"/>
    </source>
</evidence>
<dbReference type="Proteomes" id="UP000032702">
    <property type="component" value="Unassembled WGS sequence"/>
</dbReference>